<dbReference type="InterPro" id="IPR017096">
    <property type="entry name" value="BTB-kelch_protein"/>
</dbReference>
<dbReference type="InterPro" id="IPR011333">
    <property type="entry name" value="SKP1/BTB/POZ_sf"/>
</dbReference>
<dbReference type="Proteomes" id="UP000001593">
    <property type="component" value="Unassembled WGS sequence"/>
</dbReference>
<dbReference type="Gene3D" id="3.30.710.10">
    <property type="entry name" value="Potassium Channel Kv1.1, Chain A"/>
    <property type="match status" value="1"/>
</dbReference>
<dbReference type="InterPro" id="IPR015915">
    <property type="entry name" value="Kelch-typ_b-propeller"/>
</dbReference>
<dbReference type="GO" id="GO:0043161">
    <property type="term" value="P:proteasome-mediated ubiquitin-dependent protein catabolic process"/>
    <property type="evidence" value="ECO:0000318"/>
    <property type="project" value="GO_Central"/>
</dbReference>
<dbReference type="InParanoid" id="A7SR57"/>
<proteinExistence type="predicted"/>
<dbReference type="eggNOG" id="KOG4441">
    <property type="taxonomic scope" value="Eukaryota"/>
</dbReference>
<keyword evidence="5" id="KW-1185">Reference proteome</keyword>
<dbReference type="Gene3D" id="2.120.10.80">
    <property type="entry name" value="Kelch-type beta propeller"/>
    <property type="match status" value="2"/>
</dbReference>
<dbReference type="AlphaFoldDB" id="A7SR57"/>
<dbReference type="Pfam" id="PF24981">
    <property type="entry name" value="Beta-prop_ATRN-LZTR1"/>
    <property type="match status" value="1"/>
</dbReference>
<dbReference type="CDD" id="cd18186">
    <property type="entry name" value="BTB_POZ_ZBTB_KLHL-like"/>
    <property type="match status" value="1"/>
</dbReference>
<dbReference type="PhylomeDB" id="A7SR57"/>
<evidence type="ECO:0000256" key="1">
    <source>
        <dbReference type="ARBA" id="ARBA00022441"/>
    </source>
</evidence>
<dbReference type="Pfam" id="PF00651">
    <property type="entry name" value="BTB"/>
    <property type="match status" value="1"/>
</dbReference>
<dbReference type="InterPro" id="IPR011705">
    <property type="entry name" value="BACK"/>
</dbReference>
<dbReference type="SMART" id="SM00875">
    <property type="entry name" value="BACK"/>
    <property type="match status" value="1"/>
</dbReference>
<evidence type="ECO:0000313" key="4">
    <source>
        <dbReference type="EMBL" id="EDO33807.1"/>
    </source>
</evidence>
<dbReference type="HOGENOM" id="CLU_004253_14_2_1"/>
<evidence type="ECO:0000313" key="5">
    <source>
        <dbReference type="Proteomes" id="UP000001593"/>
    </source>
</evidence>
<dbReference type="OrthoDB" id="191037at2759"/>
<name>A7SR57_NEMVE</name>
<dbReference type="PIRSF" id="PIRSF037037">
    <property type="entry name" value="Kelch-like_protein_gigaxonin"/>
    <property type="match status" value="1"/>
</dbReference>
<dbReference type="EMBL" id="DS469756">
    <property type="protein sequence ID" value="EDO33807.1"/>
    <property type="molecule type" value="Genomic_DNA"/>
</dbReference>
<dbReference type="SMART" id="SM00225">
    <property type="entry name" value="BTB"/>
    <property type="match status" value="1"/>
</dbReference>
<dbReference type="PROSITE" id="PS50097">
    <property type="entry name" value="BTB"/>
    <property type="match status" value="1"/>
</dbReference>
<accession>A7SR57</accession>
<dbReference type="InterPro" id="IPR006652">
    <property type="entry name" value="Kelch_1"/>
</dbReference>
<keyword evidence="2" id="KW-0677">Repeat</keyword>
<dbReference type="Pfam" id="PF07707">
    <property type="entry name" value="BACK"/>
    <property type="match status" value="1"/>
</dbReference>
<dbReference type="FunFam" id="1.25.40.420:FF:000001">
    <property type="entry name" value="Kelch-like family member 12"/>
    <property type="match status" value="1"/>
</dbReference>
<reference evidence="4 5" key="1">
    <citation type="journal article" date="2007" name="Science">
        <title>Sea anemone genome reveals ancestral eumetazoan gene repertoire and genomic organization.</title>
        <authorList>
            <person name="Putnam N.H."/>
            <person name="Srivastava M."/>
            <person name="Hellsten U."/>
            <person name="Dirks B."/>
            <person name="Chapman J."/>
            <person name="Salamov A."/>
            <person name="Terry A."/>
            <person name="Shapiro H."/>
            <person name="Lindquist E."/>
            <person name="Kapitonov V.V."/>
            <person name="Jurka J."/>
            <person name="Genikhovich G."/>
            <person name="Grigoriev I.V."/>
            <person name="Lucas S.M."/>
            <person name="Steele R.E."/>
            <person name="Finnerty J.R."/>
            <person name="Technau U."/>
            <person name="Martindale M.Q."/>
            <person name="Rokhsar D.S."/>
        </authorList>
    </citation>
    <scope>NUCLEOTIDE SEQUENCE [LARGE SCALE GENOMIC DNA]</scope>
    <source>
        <strain evidence="5">CH2 X CH6</strain>
    </source>
</reference>
<evidence type="ECO:0000256" key="2">
    <source>
        <dbReference type="ARBA" id="ARBA00022737"/>
    </source>
</evidence>
<dbReference type="InterPro" id="IPR000210">
    <property type="entry name" value="BTB/POZ_dom"/>
</dbReference>
<dbReference type="InterPro" id="IPR056737">
    <property type="entry name" value="Beta-prop_ATRN-MKLN-like"/>
</dbReference>
<dbReference type="OMA" id="WTHETAM"/>
<dbReference type="PANTHER" id="PTHR45632:SF5">
    <property type="entry name" value="KELCH-LIKE PROTEIN 22"/>
    <property type="match status" value="1"/>
</dbReference>
<organism evidence="4 5">
    <name type="scientific">Nematostella vectensis</name>
    <name type="common">Starlet sea anemone</name>
    <dbReference type="NCBI Taxonomy" id="45351"/>
    <lineage>
        <taxon>Eukaryota</taxon>
        <taxon>Metazoa</taxon>
        <taxon>Cnidaria</taxon>
        <taxon>Anthozoa</taxon>
        <taxon>Hexacorallia</taxon>
        <taxon>Actiniaria</taxon>
        <taxon>Edwardsiidae</taxon>
        <taxon>Nematostella</taxon>
    </lineage>
</organism>
<evidence type="ECO:0000259" key="3">
    <source>
        <dbReference type="PROSITE" id="PS50097"/>
    </source>
</evidence>
<dbReference type="Gene3D" id="1.25.40.420">
    <property type="match status" value="1"/>
</dbReference>
<dbReference type="GO" id="GO:1990756">
    <property type="term" value="F:ubiquitin-like ligase-substrate adaptor activity"/>
    <property type="evidence" value="ECO:0000318"/>
    <property type="project" value="GO_Central"/>
</dbReference>
<dbReference type="GO" id="GO:0005737">
    <property type="term" value="C:cytoplasm"/>
    <property type="evidence" value="ECO:0000318"/>
    <property type="project" value="GO_Central"/>
</dbReference>
<gene>
    <name evidence="4" type="ORF">NEMVEDRAFT_v1g128449</name>
</gene>
<dbReference type="SUPFAM" id="SSF117281">
    <property type="entry name" value="Kelch motif"/>
    <property type="match status" value="1"/>
</dbReference>
<keyword evidence="1" id="KW-0880">Kelch repeat</keyword>
<protein>
    <recommendedName>
        <fullName evidence="3">BTB domain-containing protein</fullName>
    </recommendedName>
</protein>
<dbReference type="KEGG" id="nve:5505042"/>
<sequence length="512" mass="58198">MCDITLKTTSEDIFPAHKIVLAAKSDYFKALFTTEMAEKNCQEISLDISTRTLKAILKYVYCGDVSLNVSNARSVFVAADYLMMDHLKKRAAAILKRTITNDLYFEIRNLAETYNSSILDRSTMRYICRHFSLLSQRGGFNNLNFETVERVIRSDEVIVKQEEEVFEAVQRWVGADMRRREHYFEQLFRHVRLCSISEDYLRLMIDDMLVRNSLACMKQILKSLQRRVTKEDNEDIDEPRTCLRKHSRAVILFGGMSGGRTITDTVSWIPGANTWSKLSDMRTPRERHAVVTCQGYVYVIGGYNNSCAVDRYDPRTNTWCSVAQVPDKTIASAAVAFEGKIYVLGGSDGFNAMSTVQRYNPHTNTWQLLAPLTQKRKAHCAVVLHGNLYAISGCTYDNDSLASVERLDPNVDHQPWQRVASLRHHRKYACAVASTNRIIVAGGYQDTSSTALRSCEAYDVMTDEWQGMAPLLLPRAAAGMVRMRGHVFVLGGRSDLQSVRSVERYYEGEGEW</sequence>
<feature type="domain" description="BTB" evidence="3">
    <location>
        <begin position="2"/>
        <end position="69"/>
    </location>
</feature>
<feature type="non-terminal residue" evidence="4">
    <location>
        <position position="512"/>
    </location>
</feature>
<dbReference type="PANTHER" id="PTHR45632">
    <property type="entry name" value="LD33804P"/>
    <property type="match status" value="1"/>
</dbReference>
<dbReference type="SMART" id="SM00612">
    <property type="entry name" value="Kelch"/>
    <property type="match status" value="5"/>
</dbReference>
<dbReference type="GO" id="GO:0031463">
    <property type="term" value="C:Cul3-RING ubiquitin ligase complex"/>
    <property type="evidence" value="ECO:0000318"/>
    <property type="project" value="GO_Central"/>
</dbReference>
<dbReference type="SUPFAM" id="SSF54695">
    <property type="entry name" value="POZ domain"/>
    <property type="match status" value="1"/>
</dbReference>